<evidence type="ECO:0000313" key="6">
    <source>
        <dbReference type="EMBL" id="MBO0932557.1"/>
    </source>
</evidence>
<dbReference type="EMBL" id="JAFMYU010000013">
    <property type="protein sequence ID" value="MBO0932557.1"/>
    <property type="molecule type" value="Genomic_DNA"/>
</dbReference>
<dbReference type="Proteomes" id="UP000664795">
    <property type="component" value="Unassembled WGS sequence"/>
</dbReference>
<dbReference type="PANTHER" id="PTHR43630">
    <property type="entry name" value="POLY-BETA-1,6-N-ACETYL-D-GLUCOSAMINE SYNTHASE"/>
    <property type="match status" value="1"/>
</dbReference>
<evidence type="ECO:0000313" key="7">
    <source>
        <dbReference type="Proteomes" id="UP000664795"/>
    </source>
</evidence>
<feature type="domain" description="Glycosyltransferase 2-like" evidence="5">
    <location>
        <begin position="80"/>
        <end position="247"/>
    </location>
</feature>
<keyword evidence="3" id="KW-0808">Transferase</keyword>
<evidence type="ECO:0000256" key="4">
    <source>
        <dbReference type="SAM" id="Phobius"/>
    </source>
</evidence>
<dbReference type="InterPro" id="IPR029044">
    <property type="entry name" value="Nucleotide-diphossugar_trans"/>
</dbReference>
<feature type="transmembrane region" description="Helical" evidence="4">
    <location>
        <begin position="357"/>
        <end position="376"/>
    </location>
</feature>
<keyword evidence="2" id="KW-0328">Glycosyltransferase</keyword>
<evidence type="ECO:0000259" key="5">
    <source>
        <dbReference type="Pfam" id="PF00535"/>
    </source>
</evidence>
<comment type="similarity">
    <text evidence="1">Belongs to the glycosyltransferase 2 family.</text>
</comment>
<evidence type="ECO:0000256" key="2">
    <source>
        <dbReference type="ARBA" id="ARBA00022676"/>
    </source>
</evidence>
<reference evidence="6 7" key="1">
    <citation type="submission" date="2021-03" db="EMBL/GenBank/DDBJ databases">
        <title>Fibrella sp. HMF5036 genome sequencing and assembly.</title>
        <authorList>
            <person name="Kang H."/>
            <person name="Kim H."/>
            <person name="Bae S."/>
            <person name="Joh K."/>
        </authorList>
    </citation>
    <scope>NUCLEOTIDE SEQUENCE [LARGE SCALE GENOMIC DNA]</scope>
    <source>
        <strain evidence="6 7">HMF5036</strain>
    </source>
</reference>
<dbReference type="SUPFAM" id="SSF53448">
    <property type="entry name" value="Nucleotide-diphospho-sugar transferases"/>
    <property type="match status" value="1"/>
</dbReference>
<comment type="caution">
    <text evidence="6">The sequence shown here is derived from an EMBL/GenBank/DDBJ whole genome shotgun (WGS) entry which is preliminary data.</text>
</comment>
<keyword evidence="4" id="KW-1133">Transmembrane helix</keyword>
<dbReference type="InterPro" id="IPR001173">
    <property type="entry name" value="Glyco_trans_2-like"/>
</dbReference>
<gene>
    <name evidence="6" type="ORF">J2I48_16220</name>
</gene>
<organism evidence="6 7">
    <name type="scientific">Fibrella aquatilis</name>
    <dbReference type="NCBI Taxonomy" id="2817059"/>
    <lineage>
        <taxon>Bacteria</taxon>
        <taxon>Pseudomonadati</taxon>
        <taxon>Bacteroidota</taxon>
        <taxon>Cytophagia</taxon>
        <taxon>Cytophagales</taxon>
        <taxon>Spirosomataceae</taxon>
        <taxon>Fibrella</taxon>
    </lineage>
</organism>
<evidence type="ECO:0000256" key="1">
    <source>
        <dbReference type="ARBA" id="ARBA00006739"/>
    </source>
</evidence>
<evidence type="ECO:0000256" key="3">
    <source>
        <dbReference type="ARBA" id="ARBA00022679"/>
    </source>
</evidence>
<dbReference type="Pfam" id="PF00535">
    <property type="entry name" value="Glycos_transf_2"/>
    <property type="match status" value="1"/>
</dbReference>
<accession>A0A939JX41</accession>
<dbReference type="AlphaFoldDB" id="A0A939JX41"/>
<feature type="transmembrane region" description="Helical" evidence="4">
    <location>
        <begin position="32"/>
        <end position="57"/>
    </location>
</feature>
<feature type="transmembrane region" description="Helical" evidence="4">
    <location>
        <begin position="388"/>
        <end position="412"/>
    </location>
</feature>
<proteinExistence type="inferred from homology"/>
<dbReference type="GO" id="GO:0016757">
    <property type="term" value="F:glycosyltransferase activity"/>
    <property type="evidence" value="ECO:0007669"/>
    <property type="project" value="UniProtKB-KW"/>
</dbReference>
<keyword evidence="4" id="KW-0472">Membrane</keyword>
<feature type="transmembrane region" description="Helical" evidence="4">
    <location>
        <begin position="320"/>
        <end position="345"/>
    </location>
</feature>
<keyword evidence="4" id="KW-0812">Transmembrane</keyword>
<sequence>MSYLPSKVRCRRLCLSLRADTSAYIFDKTATVLVILFLLASWLLVLVVQLFCLLFLFSRLAFRPVSAPKGATVAPVMGVTVVVCAHNEHDNLLELLPLLTAQNYPLYEVLVMDDRSTDLSDVLLEEMVHLLPNLRYIRIDVEADHVTPKKYALTIALKKAMYPTVLLTDADCRPASDAWLTGMVEPLQQPGTEIVLGVSPYERKPGFLNFLIRSETLFTAVQYLSLALAKRPYMGVGRNLLYRREVFFRHKGFYSHMRVWGGDDDLFVNEAATPHNVAVALHADTFTTSAPKETWADWQRQKQRHLAVGKRYKTGDKVRLGIITASHVLTWVLGLGVGLYVLWLAMSGQKTALLNPLLLGATGLFVLRFGLFWGIVGRISNKLGKQIAPFAIPLTDLILAIYYCFSTLRVALTWRRKQGGW</sequence>
<name>A0A939JX41_9BACT</name>
<dbReference type="PANTHER" id="PTHR43630:SF1">
    <property type="entry name" value="POLY-BETA-1,6-N-ACETYL-D-GLUCOSAMINE SYNTHASE"/>
    <property type="match status" value="1"/>
</dbReference>
<protein>
    <submittedName>
        <fullName evidence="6">Glycosyltransferase</fullName>
    </submittedName>
</protein>
<dbReference type="Gene3D" id="3.90.550.10">
    <property type="entry name" value="Spore Coat Polysaccharide Biosynthesis Protein SpsA, Chain A"/>
    <property type="match status" value="1"/>
</dbReference>
<keyword evidence="7" id="KW-1185">Reference proteome</keyword>